<dbReference type="Proteomes" id="UP001652741">
    <property type="component" value="Chromosome ssa13"/>
</dbReference>
<evidence type="ECO:0000256" key="8">
    <source>
        <dbReference type="ARBA" id="ARBA00022771"/>
    </source>
</evidence>
<evidence type="ECO:0000256" key="7">
    <source>
        <dbReference type="ARBA" id="ARBA00022723"/>
    </source>
</evidence>
<dbReference type="InterPro" id="IPR001525">
    <property type="entry name" value="C5_MeTfrase"/>
</dbReference>
<organism evidence="16 17">
    <name type="scientific">Salmo salar</name>
    <name type="common">Atlantic salmon</name>
    <dbReference type="NCBI Taxonomy" id="8030"/>
    <lineage>
        <taxon>Eukaryota</taxon>
        <taxon>Metazoa</taxon>
        <taxon>Chordata</taxon>
        <taxon>Craniata</taxon>
        <taxon>Vertebrata</taxon>
        <taxon>Euteleostomi</taxon>
        <taxon>Actinopterygii</taxon>
        <taxon>Neopterygii</taxon>
        <taxon>Teleostei</taxon>
        <taxon>Protacanthopterygii</taxon>
        <taxon>Salmoniformes</taxon>
        <taxon>Salmonidae</taxon>
        <taxon>Salmoninae</taxon>
        <taxon>Salmo</taxon>
    </lineage>
</organism>
<proteinExistence type="inferred from homology"/>
<feature type="domain" description="Calponin-homology (CH)" evidence="13">
    <location>
        <begin position="63"/>
        <end position="165"/>
    </location>
</feature>
<dbReference type="EC" id="2.1.1.37" evidence="2"/>
<dbReference type="InterPro" id="IPR025766">
    <property type="entry name" value="ADD"/>
</dbReference>
<reference evidence="17" key="1">
    <citation type="submission" date="2025-08" db="UniProtKB">
        <authorList>
            <consortium name="RefSeq"/>
        </authorList>
    </citation>
    <scope>IDENTIFICATION</scope>
</reference>
<evidence type="ECO:0000256" key="3">
    <source>
        <dbReference type="ARBA" id="ARBA00022491"/>
    </source>
</evidence>
<keyword evidence="6 11" id="KW-0949">S-adenosyl-L-methionine</keyword>
<evidence type="ECO:0000313" key="17">
    <source>
        <dbReference type="RefSeq" id="XP_013990687.2"/>
    </source>
</evidence>
<dbReference type="Pfam" id="PF17980">
    <property type="entry name" value="ADD_DNMT3"/>
    <property type="match status" value="1"/>
</dbReference>
<dbReference type="SUPFAM" id="SSF47576">
    <property type="entry name" value="Calponin-homology domain, CH-domain"/>
    <property type="match status" value="1"/>
</dbReference>
<dbReference type="Gene3D" id="2.30.30.140">
    <property type="match status" value="1"/>
</dbReference>
<dbReference type="GO" id="GO:0005874">
    <property type="term" value="C:microtubule"/>
    <property type="evidence" value="ECO:0007669"/>
    <property type="project" value="UniProtKB-KW"/>
</dbReference>
<dbReference type="Pfam" id="PF00145">
    <property type="entry name" value="DNA_methylase"/>
    <property type="match status" value="1"/>
</dbReference>
<dbReference type="InterPro" id="IPR001715">
    <property type="entry name" value="CH_dom"/>
</dbReference>
<comment type="similarity">
    <text evidence="11">Belongs to the class I-like SAM-binding methyltransferase superfamily. C5-methyltransferase family.</text>
</comment>
<protein>
    <recommendedName>
        <fullName evidence="2">DNA (cytosine-5-)-methyltransferase</fullName>
        <ecNumber evidence="2">2.1.1.37</ecNumber>
    </recommendedName>
</protein>
<dbReference type="GO" id="GO:0003677">
    <property type="term" value="F:DNA binding"/>
    <property type="evidence" value="ECO:0007669"/>
    <property type="project" value="UniProtKB-KW"/>
</dbReference>
<dbReference type="GO" id="GO:0008270">
    <property type="term" value="F:zinc ion binding"/>
    <property type="evidence" value="ECO:0007669"/>
    <property type="project" value="UniProtKB-KW"/>
</dbReference>
<evidence type="ECO:0000256" key="4">
    <source>
        <dbReference type="ARBA" id="ARBA00022603"/>
    </source>
</evidence>
<dbReference type="InterPro" id="IPR049554">
    <property type="entry name" value="DNMT3_ADD_PHD"/>
</dbReference>
<accession>A0A1S3LIB9</accession>
<dbReference type="GO" id="GO:0000122">
    <property type="term" value="P:negative regulation of transcription by RNA polymerase II"/>
    <property type="evidence" value="ECO:0007669"/>
    <property type="project" value="TreeGrafter"/>
</dbReference>
<dbReference type="PaxDb" id="8030-ENSSSAP00000101912"/>
<dbReference type="PROSITE" id="PS50021">
    <property type="entry name" value="CH"/>
    <property type="match status" value="1"/>
</dbReference>
<sequence length="1542" mass="172860">MGRLYSRSELSIQYPGARGVSSWLGQTIDKQRVWDSENAMKRKGERGGGLEMAVNVQVKPGEKHNHYELLAWLNESLQTRFTKVEQTCSGAAFCQLMHWLFPGSVDVQRVRFQASDEVDALHNYSVLQAGFRRSGVIKSIPVEGLIGGSSEASLDFLHWFKVFFDSNHNGQEYDALESRAGQSMLPANAAKQPQIPKALTQLNFSREVEMSEGPWQNQEIALDVQTAESEEKEDTFFPFSPSLLQLIQKHWPSPAKRGTELTQDQVARHVLGQKYPQDITAACSQTPYCLYLYRGVELGGDGDQERASVLLMGYFDQRSGVKHVRLLDTLQPRDATVSAGTAELNCLVETLRRFELPLANLAVFYCGDSGLSQVLVTGLRALNPGLVSLCGLPGLAGRACHMGVKALPKPVLELVRDIHHHYSTCPTTNDNLKEIFADVAPLDPLLPLSSQCLFLGRTVQRMADAWPELLQYFESRGNEGDAEQVCALLRDLKVRLSLLFLGQALEPLCAFQELIEWGDSDVANILQQASSLVHSYAASFLRSPAVDRLLRRWELTLLGNEDHLLRVEVNTGARVKDFLSEHQAELKDDIVDSFLESSVSFYMATTWSLMESLPLPNVALKNIPILLRPAGRLEVTGRVVAELGSLMGLCGVPGDMALLTDEFLEYMISEGEKPTADSPSPGPTVEQHWKQVLRTMGKTSILRRLICSLLTLPSGSLQRDKVFAQATVLGDGSWDENDWLTEETEHSENEGIPSSPSSPLKQESNSSDLIDITEPAETEPRPVQTDTRPALKTTESIDIIDLDDSDDDVIWTETTQHKLKDDNALLMATSTPERPSKTSSCLYKDEKGYNVGDLVWGQIDGYSLWPGIVQPWKGWQAAKSIRKIEWCGDGRFSEINTQRLLQFGAFAQCFCANSFATLVTYRDAIFQSLQVAASRCRKVFSLGSDKRKELLKEMVDWAFSGFKPTGPDGFQPPLQTEAKGIANGKQPDQKKATSTNSELHNLSQVSVCLTKLSLNLDNGTFNLRQEEDTGASSNKGGNDQNPDCQPPLKKQKQQYNIKKDPGYVYELPDQKYREEMVQRVKKKRLDIEAFCLCCMDDDIEIFHPLFEGSLCLKCKDNFTETLYRYDEDGYQSYCTVCCAGLEVILCGNDSCCRSYCLDCLNILVGPGTFDSLKEVDPWICYLCEPHNAHGALKPRLDWNIRVQEFFANNSAFQFEPDRVYPSIPANLRRPINVLSLFDGIGTGYLVLKELGLKVDKYVASEICSESISVSEINHEGKIIHVDDVRLITKEHILKWGPFDLLIGGSPCNDLSIVNPARKGLFEGTGRLFFEYYRLLHIMKPKEDDQRPFFWFFENVVFMNNNHKVDICRFLECNPVLVDAVKVSPAHRARYFWGNIPGMNRPIIASQNDKVILQDCLERGRIAKFTKVRTITTNSNSLKQGKDVRKLPVSEKGVDDNLWITELEKIFGFPKHYTDVKNMSRQQRQKVLGKSWSVPVIRHLFAPLKDYFACEQLPPFLSQPSSSSATAMGEGSMGGPSWCSPLE</sequence>
<evidence type="ECO:0000313" key="16">
    <source>
        <dbReference type="Proteomes" id="UP001652741"/>
    </source>
</evidence>
<dbReference type="SUPFAM" id="SSF63748">
    <property type="entry name" value="Tudor/PWWP/MBT"/>
    <property type="match status" value="1"/>
</dbReference>
<keyword evidence="7" id="KW-0479">Metal-binding</keyword>
<evidence type="ECO:0000256" key="2">
    <source>
        <dbReference type="ARBA" id="ARBA00011975"/>
    </source>
</evidence>
<dbReference type="SUPFAM" id="SSF53335">
    <property type="entry name" value="S-adenosyl-L-methionine-dependent methyltransferases"/>
    <property type="match status" value="1"/>
</dbReference>
<dbReference type="Gene3D" id="3.40.50.150">
    <property type="entry name" value="Vaccinia Virus protein VP39"/>
    <property type="match status" value="2"/>
</dbReference>
<evidence type="ECO:0000259" key="14">
    <source>
        <dbReference type="PROSITE" id="PS50812"/>
    </source>
</evidence>
<feature type="active site" evidence="11">
    <location>
        <position position="1307"/>
    </location>
</feature>
<dbReference type="KEGG" id="sasa:106566801"/>
<feature type="region of interest" description="Disordered" evidence="12">
    <location>
        <begin position="1519"/>
        <end position="1542"/>
    </location>
</feature>
<dbReference type="GeneID" id="106566801"/>
<dbReference type="Gene3D" id="3.30.40.10">
    <property type="entry name" value="Zinc/RING finger domain, C3HC4 (zinc finger)"/>
    <property type="match status" value="1"/>
</dbReference>
<evidence type="ECO:0000256" key="9">
    <source>
        <dbReference type="ARBA" id="ARBA00022833"/>
    </source>
</evidence>
<keyword evidence="4 11" id="KW-0489">Methyltransferase</keyword>
<keyword evidence="10" id="KW-0539">Nucleus</keyword>
<dbReference type="Gene3D" id="1.10.720.50">
    <property type="entry name" value="PWWP, helical domain"/>
    <property type="match status" value="1"/>
</dbReference>
<keyword evidence="16" id="KW-1185">Reference proteome</keyword>
<evidence type="ECO:0000256" key="1">
    <source>
        <dbReference type="ARBA" id="ARBA00004123"/>
    </source>
</evidence>
<keyword evidence="3" id="KW-0678">Repressor</keyword>
<dbReference type="PROSITE" id="PS51679">
    <property type="entry name" value="SAM_MT_C5"/>
    <property type="match status" value="1"/>
</dbReference>
<name>A0A1S3LIB9_SALSA</name>
<feature type="region of interest" description="Disordered" evidence="12">
    <location>
        <begin position="1026"/>
        <end position="1052"/>
    </location>
</feature>
<evidence type="ECO:0000256" key="5">
    <source>
        <dbReference type="ARBA" id="ARBA00022679"/>
    </source>
</evidence>
<dbReference type="PROSITE" id="PS51533">
    <property type="entry name" value="ADD"/>
    <property type="match status" value="1"/>
</dbReference>
<dbReference type="InterPro" id="IPR000313">
    <property type="entry name" value="PWWP_dom"/>
</dbReference>
<evidence type="ECO:0000256" key="12">
    <source>
        <dbReference type="SAM" id="MobiDB-lite"/>
    </source>
</evidence>
<dbReference type="PROSITE" id="PS00094">
    <property type="entry name" value="C5_MTASE_1"/>
    <property type="match status" value="1"/>
</dbReference>
<feature type="domain" description="PHD-type" evidence="15">
    <location>
        <begin position="1079"/>
        <end position="1211"/>
    </location>
</feature>
<dbReference type="GO" id="GO:0032259">
    <property type="term" value="P:methylation"/>
    <property type="evidence" value="ECO:0007669"/>
    <property type="project" value="UniProtKB-KW"/>
</dbReference>
<keyword evidence="9" id="KW-0862">Zinc</keyword>
<dbReference type="Bgee" id="ENSSSAG00000072652">
    <property type="expression patterns" value="Expressed in semen and 22 other cell types or tissues"/>
</dbReference>
<feature type="compositionally biased region" description="Polar residues" evidence="12">
    <location>
        <begin position="752"/>
        <end position="768"/>
    </location>
</feature>
<evidence type="ECO:0000256" key="11">
    <source>
        <dbReference type="PROSITE-ProRule" id="PRU01016"/>
    </source>
</evidence>
<dbReference type="InterPro" id="IPR018117">
    <property type="entry name" value="C5_DNA_meth_AS"/>
</dbReference>
<dbReference type="GO" id="GO:0051301">
    <property type="term" value="P:cell division"/>
    <property type="evidence" value="ECO:0007669"/>
    <property type="project" value="UniProtKB-KW"/>
</dbReference>
<dbReference type="InterPro" id="IPR040552">
    <property type="entry name" value="DNMT3_ADD_GATA1-like"/>
</dbReference>
<comment type="subcellular location">
    <subcellularLocation>
        <location evidence="1">Nucleus</location>
    </subcellularLocation>
</comment>
<dbReference type="InterPro" id="IPR050390">
    <property type="entry name" value="C5-Methyltransferase"/>
</dbReference>
<dbReference type="GO" id="GO:0051718">
    <property type="term" value="F:DNA (cytosine-5-)-methyltransferase activity, acting on CpG substrates"/>
    <property type="evidence" value="ECO:0007669"/>
    <property type="project" value="TreeGrafter"/>
</dbReference>
<evidence type="ECO:0000259" key="13">
    <source>
        <dbReference type="PROSITE" id="PS50021"/>
    </source>
</evidence>
<evidence type="ECO:0000256" key="10">
    <source>
        <dbReference type="ARBA" id="ARBA00023242"/>
    </source>
</evidence>
<dbReference type="PANTHER" id="PTHR23068:SF53">
    <property type="entry name" value="DNA (CYTOSINE-5-)-METHYLTRANSFERASE"/>
    <property type="match status" value="1"/>
</dbReference>
<evidence type="ECO:0000256" key="6">
    <source>
        <dbReference type="ARBA" id="ARBA00022691"/>
    </source>
</evidence>
<dbReference type="InterPro" id="IPR013083">
    <property type="entry name" value="Znf_RING/FYVE/PHD"/>
</dbReference>
<dbReference type="RefSeq" id="XP_013990687.2">
    <property type="nucleotide sequence ID" value="XM_014135212.2"/>
</dbReference>
<evidence type="ECO:0000259" key="15">
    <source>
        <dbReference type="PROSITE" id="PS51533"/>
    </source>
</evidence>
<feature type="compositionally biased region" description="Polar residues" evidence="12">
    <location>
        <begin position="1030"/>
        <end position="1043"/>
    </location>
</feature>
<dbReference type="Pfam" id="PF21255">
    <property type="entry name" value="DNMT3_ADD_GATA1-like"/>
    <property type="match status" value="1"/>
</dbReference>
<dbReference type="PROSITE" id="PS50812">
    <property type="entry name" value="PWWP"/>
    <property type="match status" value="1"/>
</dbReference>
<feature type="domain" description="PWWP" evidence="14">
    <location>
        <begin position="851"/>
        <end position="906"/>
    </location>
</feature>
<dbReference type="PANTHER" id="PTHR23068">
    <property type="entry name" value="DNA CYTOSINE-5- -METHYLTRANSFERASE 3-RELATED"/>
    <property type="match status" value="1"/>
</dbReference>
<dbReference type="Gene3D" id="1.10.418.10">
    <property type="entry name" value="Calponin-like domain"/>
    <property type="match status" value="1"/>
</dbReference>
<dbReference type="STRING" id="8030.ENSSSAP00000101912"/>
<feature type="region of interest" description="Disordered" evidence="12">
    <location>
        <begin position="964"/>
        <end position="996"/>
    </location>
</feature>
<dbReference type="GO" id="GO:0005634">
    <property type="term" value="C:nucleus"/>
    <property type="evidence" value="ECO:0007669"/>
    <property type="project" value="UniProtKB-SubCell"/>
</dbReference>
<dbReference type="InterPro" id="IPR029063">
    <property type="entry name" value="SAM-dependent_MTases_sf"/>
</dbReference>
<gene>
    <name evidence="17" type="primary">LOC106566801</name>
</gene>
<keyword evidence="8" id="KW-0863">Zinc-finger</keyword>
<dbReference type="Pfam" id="PF00307">
    <property type="entry name" value="CH"/>
    <property type="match status" value="1"/>
</dbReference>
<keyword evidence="5 11" id="KW-0808">Transferase</keyword>
<feature type="region of interest" description="Disordered" evidence="12">
    <location>
        <begin position="741"/>
        <end position="792"/>
    </location>
</feature>
<dbReference type="InterPro" id="IPR036872">
    <property type="entry name" value="CH_dom_sf"/>
</dbReference>